<dbReference type="Pfam" id="PF11006">
    <property type="entry name" value="DUF2845"/>
    <property type="match status" value="2"/>
</dbReference>
<evidence type="ECO:0000256" key="1">
    <source>
        <dbReference type="SAM" id="SignalP"/>
    </source>
</evidence>
<comment type="caution">
    <text evidence="2">The sequence shown here is derived from an EMBL/GenBank/DDBJ whole genome shotgun (WGS) entry which is preliminary data.</text>
</comment>
<reference evidence="2 3" key="1">
    <citation type="journal article" date="2011" name="J. Bacteriol.">
        <title>Genome sequence of Salinisphaera shabanensis, a gammaproteobacterium from the harsh, variable environment of the brine-seawater interface of the Shaban Deep in the Red Sea.</title>
        <authorList>
            <person name="Antunes A."/>
            <person name="Alam I."/>
            <person name="Bajic V.B."/>
            <person name="Stingl U."/>
        </authorList>
    </citation>
    <scope>NUCLEOTIDE SEQUENCE [LARGE SCALE GENOMIC DNA]</scope>
    <source>
        <strain evidence="2 3">E1L3A</strain>
    </source>
</reference>
<organism evidence="2 3">
    <name type="scientific">Salinisphaera shabanensis E1L3A</name>
    <dbReference type="NCBI Taxonomy" id="1033802"/>
    <lineage>
        <taxon>Bacteria</taxon>
        <taxon>Pseudomonadati</taxon>
        <taxon>Pseudomonadota</taxon>
        <taxon>Gammaproteobacteria</taxon>
        <taxon>Salinisphaerales</taxon>
        <taxon>Salinisphaeraceae</taxon>
        <taxon>Salinisphaera</taxon>
    </lineage>
</organism>
<proteinExistence type="predicted"/>
<dbReference type="Proteomes" id="UP000006242">
    <property type="component" value="Unassembled WGS sequence"/>
</dbReference>
<dbReference type="AlphaFoldDB" id="F7Q2X6"/>
<feature type="signal peptide" evidence="1">
    <location>
        <begin position="1"/>
        <end position="29"/>
    </location>
</feature>
<dbReference type="OrthoDB" id="8906462at2"/>
<evidence type="ECO:0000313" key="3">
    <source>
        <dbReference type="Proteomes" id="UP000006242"/>
    </source>
</evidence>
<dbReference type="EMBL" id="AFNV02000026">
    <property type="protein sequence ID" value="ERJ17912.1"/>
    <property type="molecule type" value="Genomic_DNA"/>
</dbReference>
<dbReference type="RefSeq" id="WP_006912023.1">
    <property type="nucleotide sequence ID" value="NZ_AFNV02000026.1"/>
</dbReference>
<dbReference type="eggNOG" id="ENOG5032U86">
    <property type="taxonomic scope" value="Bacteria"/>
</dbReference>
<dbReference type="STRING" id="1033802.SSPSH_003274"/>
<feature type="chain" id="PRO_5003360197" evidence="1">
    <location>
        <begin position="30"/>
        <end position="204"/>
    </location>
</feature>
<reference evidence="2 3" key="2">
    <citation type="journal article" date="2013" name="PLoS ONE">
        <title>INDIGO - INtegrated Data Warehouse of MIcrobial GenOmes with Examples from the Red Sea Extremophiles.</title>
        <authorList>
            <person name="Alam I."/>
            <person name="Antunes A."/>
            <person name="Kamau A.A."/>
            <person name="Ba Alawi W."/>
            <person name="Kalkatawi M."/>
            <person name="Stingl U."/>
            <person name="Bajic V.B."/>
        </authorList>
    </citation>
    <scope>NUCLEOTIDE SEQUENCE [LARGE SCALE GENOMIC DNA]</scope>
    <source>
        <strain evidence="2 3">E1L3A</strain>
    </source>
</reference>
<accession>F7Q2X6</accession>
<sequence length="204" mass="22611">MNDSKQRKYRVPLGALVLLASLFAMPAQADNLRCGGSLVQTGDPAAAVRASCGVPDFVDPWIGGAGIAYGAVPDMEEWTYNRGPRRLLQILVFRDGELKRIREDGYGFNVPAGASNCRPSEITRGMSKYRLLVACGQPVQKSGGYVFSTRNADGVYDYRRRRGVAPVYRERWIFNFGGSRLLREVTLENAVVVETDTLHRGYDD</sequence>
<keyword evidence="2" id="KW-0449">Lipoprotein</keyword>
<gene>
    <name evidence="2" type="ORF">SSPSH_003274</name>
</gene>
<keyword evidence="1" id="KW-0732">Signal</keyword>
<evidence type="ECO:0000313" key="2">
    <source>
        <dbReference type="EMBL" id="ERJ17912.1"/>
    </source>
</evidence>
<keyword evidence="3" id="KW-1185">Reference proteome</keyword>
<protein>
    <submittedName>
        <fullName evidence="2">Lipoprotein</fullName>
    </submittedName>
</protein>
<dbReference type="InterPro" id="IPR021268">
    <property type="entry name" value="DUF2845"/>
</dbReference>
<name>F7Q2X6_9GAMM</name>